<dbReference type="InterPro" id="IPR015940">
    <property type="entry name" value="UBA"/>
</dbReference>
<dbReference type="GO" id="GO:0000226">
    <property type="term" value="P:microtubule cytoskeleton organization"/>
    <property type="evidence" value="ECO:0007669"/>
    <property type="project" value="TreeGrafter"/>
</dbReference>
<keyword evidence="4" id="KW-0723">Serine/threonine-protein kinase</keyword>
<evidence type="ECO:0000256" key="14">
    <source>
        <dbReference type="PROSITE-ProRule" id="PRU10141"/>
    </source>
</evidence>
<dbReference type="SMART" id="SM00165">
    <property type="entry name" value="UBA"/>
    <property type="match status" value="1"/>
</dbReference>
<feature type="compositionally biased region" description="Basic residues" evidence="15">
    <location>
        <begin position="862"/>
        <end position="878"/>
    </location>
</feature>
<feature type="region of interest" description="Disordered" evidence="15">
    <location>
        <begin position="912"/>
        <end position="959"/>
    </location>
</feature>
<reference evidence="19" key="1">
    <citation type="submission" date="2022-06" db="EMBL/GenBank/DDBJ databases">
        <authorList>
            <person name="Berger JAMES D."/>
            <person name="Berger JAMES D."/>
        </authorList>
    </citation>
    <scope>NUCLEOTIDE SEQUENCE [LARGE SCALE GENOMIC DNA]</scope>
</reference>
<dbReference type="Gene3D" id="1.10.8.10">
    <property type="entry name" value="DNA helicase RuvA subunit, C-terminal domain"/>
    <property type="match status" value="1"/>
</dbReference>
<dbReference type="InterPro" id="IPR001772">
    <property type="entry name" value="KA1_dom"/>
</dbReference>
<dbReference type="GO" id="GO:0035556">
    <property type="term" value="P:intracellular signal transduction"/>
    <property type="evidence" value="ECO:0007669"/>
    <property type="project" value="TreeGrafter"/>
</dbReference>
<keyword evidence="19" id="KW-1185">Reference proteome</keyword>
<feature type="region of interest" description="Disordered" evidence="15">
    <location>
        <begin position="1227"/>
        <end position="1389"/>
    </location>
</feature>
<organism evidence="19 20">
    <name type="scientific">Trichobilharzia regenti</name>
    <name type="common">Nasal bird schistosome</name>
    <dbReference type="NCBI Taxonomy" id="157069"/>
    <lineage>
        <taxon>Eukaryota</taxon>
        <taxon>Metazoa</taxon>
        <taxon>Spiralia</taxon>
        <taxon>Lophotrochozoa</taxon>
        <taxon>Platyhelminthes</taxon>
        <taxon>Trematoda</taxon>
        <taxon>Digenea</taxon>
        <taxon>Strigeidida</taxon>
        <taxon>Schistosomatoidea</taxon>
        <taxon>Schistosomatidae</taxon>
        <taxon>Trichobilharzia</taxon>
    </lineage>
</organism>
<feature type="compositionally biased region" description="Polar residues" evidence="15">
    <location>
        <begin position="634"/>
        <end position="665"/>
    </location>
</feature>
<dbReference type="WBParaSite" id="TREG1_9110.1">
    <property type="protein sequence ID" value="TREG1_9110.1"/>
    <property type="gene ID" value="TREG1_9110"/>
</dbReference>
<keyword evidence="5" id="KW-0597">Phosphoprotein</keyword>
<evidence type="ECO:0000256" key="1">
    <source>
        <dbReference type="ARBA" id="ARBA00001946"/>
    </source>
</evidence>
<evidence type="ECO:0000256" key="7">
    <source>
        <dbReference type="ARBA" id="ARBA00022723"/>
    </source>
</evidence>
<feature type="domain" description="KA1" evidence="18">
    <location>
        <begin position="1694"/>
        <end position="1743"/>
    </location>
</feature>
<feature type="region of interest" description="Disordered" evidence="15">
    <location>
        <begin position="514"/>
        <end position="581"/>
    </location>
</feature>
<keyword evidence="10 14" id="KW-0067">ATP-binding</keyword>
<dbReference type="PROSITE" id="PS50032">
    <property type="entry name" value="KA1"/>
    <property type="match status" value="1"/>
</dbReference>
<dbReference type="FunFam" id="3.30.200.20:FF:000003">
    <property type="entry name" value="Non-specific serine/threonine protein kinase"/>
    <property type="match status" value="1"/>
</dbReference>
<dbReference type="SUPFAM" id="SSF56112">
    <property type="entry name" value="Protein kinase-like (PK-like)"/>
    <property type="match status" value="1"/>
</dbReference>
<dbReference type="PROSITE" id="PS00108">
    <property type="entry name" value="PROTEIN_KINASE_ST"/>
    <property type="match status" value="1"/>
</dbReference>
<dbReference type="GO" id="GO:0046872">
    <property type="term" value="F:metal ion binding"/>
    <property type="evidence" value="ECO:0007669"/>
    <property type="project" value="UniProtKB-KW"/>
</dbReference>
<feature type="domain" description="UBA" evidence="17">
    <location>
        <begin position="467"/>
        <end position="507"/>
    </location>
</feature>
<feature type="region of interest" description="Disordered" evidence="15">
    <location>
        <begin position="695"/>
        <end position="720"/>
    </location>
</feature>
<dbReference type="GO" id="GO:0005737">
    <property type="term" value="C:cytoplasm"/>
    <property type="evidence" value="ECO:0007669"/>
    <property type="project" value="TreeGrafter"/>
</dbReference>
<feature type="region of interest" description="Disordered" evidence="15">
    <location>
        <begin position="1472"/>
        <end position="1610"/>
    </location>
</feature>
<feature type="compositionally biased region" description="Polar residues" evidence="15">
    <location>
        <begin position="138"/>
        <end position="185"/>
    </location>
</feature>
<evidence type="ECO:0000256" key="9">
    <source>
        <dbReference type="ARBA" id="ARBA00022777"/>
    </source>
</evidence>
<dbReference type="CDD" id="cd12121">
    <property type="entry name" value="MARK_C_like"/>
    <property type="match status" value="1"/>
</dbReference>
<dbReference type="CDD" id="cd14337">
    <property type="entry name" value="UBA_MARK_Par1"/>
    <property type="match status" value="1"/>
</dbReference>
<comment type="catalytic activity">
    <reaction evidence="12">
        <text>L-threonyl-[protein] + ATP = O-phospho-L-threonyl-[protein] + ADP + H(+)</text>
        <dbReference type="Rhea" id="RHEA:46608"/>
        <dbReference type="Rhea" id="RHEA-COMP:11060"/>
        <dbReference type="Rhea" id="RHEA-COMP:11605"/>
        <dbReference type="ChEBI" id="CHEBI:15378"/>
        <dbReference type="ChEBI" id="CHEBI:30013"/>
        <dbReference type="ChEBI" id="CHEBI:30616"/>
        <dbReference type="ChEBI" id="CHEBI:61977"/>
        <dbReference type="ChEBI" id="CHEBI:456216"/>
        <dbReference type="EC" id="2.7.11.1"/>
    </reaction>
</comment>
<feature type="region of interest" description="Disordered" evidence="15">
    <location>
        <begin position="831"/>
        <end position="898"/>
    </location>
</feature>
<evidence type="ECO:0000256" key="10">
    <source>
        <dbReference type="ARBA" id="ARBA00022840"/>
    </source>
</evidence>
<feature type="compositionally biased region" description="Basic and acidic residues" evidence="15">
    <location>
        <begin position="1354"/>
        <end position="1365"/>
    </location>
</feature>
<feature type="binding site" evidence="14">
    <location>
        <position position="226"/>
    </location>
    <ligand>
        <name>ATP</name>
        <dbReference type="ChEBI" id="CHEBI:30616"/>
    </ligand>
</feature>
<evidence type="ECO:0000259" key="16">
    <source>
        <dbReference type="PROSITE" id="PS50011"/>
    </source>
</evidence>
<accession>A0AA85KHS2</accession>
<dbReference type="InterPro" id="IPR017441">
    <property type="entry name" value="Protein_kinase_ATP_BS"/>
</dbReference>
<protein>
    <recommendedName>
        <fullName evidence="3">non-specific serine/threonine protein kinase</fullName>
        <ecNumber evidence="3">2.7.11.1</ecNumber>
    </recommendedName>
</protein>
<evidence type="ECO:0000256" key="11">
    <source>
        <dbReference type="ARBA" id="ARBA00022842"/>
    </source>
</evidence>
<dbReference type="Gene3D" id="3.30.200.20">
    <property type="entry name" value="Phosphorylase Kinase, domain 1"/>
    <property type="match status" value="1"/>
</dbReference>
<feature type="region of interest" description="Disordered" evidence="15">
    <location>
        <begin position="611"/>
        <end position="665"/>
    </location>
</feature>
<feature type="compositionally biased region" description="Polar residues" evidence="15">
    <location>
        <begin position="1292"/>
        <end position="1302"/>
    </location>
</feature>
<evidence type="ECO:0000259" key="17">
    <source>
        <dbReference type="PROSITE" id="PS50030"/>
    </source>
</evidence>
<feature type="compositionally biased region" description="Polar residues" evidence="15">
    <location>
        <begin position="1309"/>
        <end position="1319"/>
    </location>
</feature>
<comment type="cofactor">
    <cofactor evidence="1">
        <name>Mg(2+)</name>
        <dbReference type="ChEBI" id="CHEBI:18420"/>
    </cofactor>
</comment>
<keyword evidence="7" id="KW-0479">Metal-binding</keyword>
<feature type="region of interest" description="Disordered" evidence="15">
    <location>
        <begin position="748"/>
        <end position="818"/>
    </location>
</feature>
<dbReference type="InterPro" id="IPR000719">
    <property type="entry name" value="Prot_kinase_dom"/>
</dbReference>
<feature type="compositionally biased region" description="Low complexity" evidence="15">
    <location>
        <begin position="1026"/>
        <end position="1035"/>
    </location>
</feature>
<dbReference type="SUPFAM" id="SSF103243">
    <property type="entry name" value="KA1-like"/>
    <property type="match status" value="1"/>
</dbReference>
<dbReference type="PROSITE" id="PS00107">
    <property type="entry name" value="PROTEIN_KINASE_ATP"/>
    <property type="match status" value="1"/>
</dbReference>
<feature type="compositionally biased region" description="Polar residues" evidence="15">
    <location>
        <begin position="809"/>
        <end position="818"/>
    </location>
</feature>
<evidence type="ECO:0000256" key="2">
    <source>
        <dbReference type="ARBA" id="ARBA00006234"/>
    </source>
</evidence>
<keyword evidence="11" id="KW-0460">Magnesium</keyword>
<reference evidence="20" key="2">
    <citation type="submission" date="2023-11" db="UniProtKB">
        <authorList>
            <consortium name="WormBaseParasite"/>
        </authorList>
    </citation>
    <scope>IDENTIFICATION</scope>
</reference>
<feature type="compositionally biased region" description="Polar residues" evidence="15">
    <location>
        <begin position="982"/>
        <end position="1002"/>
    </location>
</feature>
<evidence type="ECO:0000256" key="4">
    <source>
        <dbReference type="ARBA" id="ARBA00022527"/>
    </source>
</evidence>
<feature type="region of interest" description="Disordered" evidence="15">
    <location>
        <begin position="976"/>
        <end position="1002"/>
    </location>
</feature>
<feature type="compositionally biased region" description="Polar residues" evidence="15">
    <location>
        <begin position="520"/>
        <end position="572"/>
    </location>
</feature>
<dbReference type="Proteomes" id="UP000050795">
    <property type="component" value="Unassembled WGS sequence"/>
</dbReference>
<proteinExistence type="inferred from homology"/>
<feature type="compositionally biased region" description="Low complexity" evidence="15">
    <location>
        <begin position="1588"/>
        <end position="1609"/>
    </location>
</feature>
<feature type="compositionally biased region" description="Polar residues" evidence="15">
    <location>
        <begin position="1366"/>
        <end position="1381"/>
    </location>
</feature>
<feature type="region of interest" description="Disordered" evidence="15">
    <location>
        <begin position="138"/>
        <end position="190"/>
    </location>
</feature>
<comment type="similarity">
    <text evidence="2">Belongs to the protein kinase superfamily. CAMK Ser/Thr protein kinase family. SNF1 subfamily.</text>
</comment>
<dbReference type="EC" id="2.7.11.1" evidence="3"/>
<evidence type="ECO:0000313" key="19">
    <source>
        <dbReference type="Proteomes" id="UP000050795"/>
    </source>
</evidence>
<feature type="compositionally biased region" description="Low complexity" evidence="15">
    <location>
        <begin position="748"/>
        <end position="765"/>
    </location>
</feature>
<keyword evidence="6" id="KW-0808">Transferase</keyword>
<evidence type="ECO:0000259" key="18">
    <source>
        <dbReference type="PROSITE" id="PS50032"/>
    </source>
</evidence>
<dbReference type="SMART" id="SM00220">
    <property type="entry name" value="S_TKc"/>
    <property type="match status" value="1"/>
</dbReference>
<dbReference type="PANTHER" id="PTHR24346:SF82">
    <property type="entry name" value="KP78A-RELATED"/>
    <property type="match status" value="1"/>
</dbReference>
<evidence type="ECO:0000256" key="12">
    <source>
        <dbReference type="ARBA" id="ARBA00047899"/>
    </source>
</evidence>
<evidence type="ECO:0000256" key="13">
    <source>
        <dbReference type="ARBA" id="ARBA00048679"/>
    </source>
</evidence>
<evidence type="ECO:0000313" key="20">
    <source>
        <dbReference type="WBParaSite" id="TREG1_9110.1"/>
    </source>
</evidence>
<evidence type="ECO:0000256" key="5">
    <source>
        <dbReference type="ARBA" id="ARBA00022553"/>
    </source>
</evidence>
<dbReference type="GO" id="GO:0050321">
    <property type="term" value="F:tau-protein kinase activity"/>
    <property type="evidence" value="ECO:0007669"/>
    <property type="project" value="TreeGrafter"/>
</dbReference>
<dbReference type="PANTHER" id="PTHR24346">
    <property type="entry name" value="MAP/MICROTUBULE AFFINITY-REGULATING KINASE"/>
    <property type="match status" value="1"/>
</dbReference>
<keyword evidence="8 14" id="KW-0547">Nucleotide-binding</keyword>
<evidence type="ECO:0000256" key="8">
    <source>
        <dbReference type="ARBA" id="ARBA00022741"/>
    </source>
</evidence>
<evidence type="ECO:0000256" key="6">
    <source>
        <dbReference type="ARBA" id="ARBA00022679"/>
    </source>
</evidence>
<keyword evidence="9" id="KW-0418">Kinase</keyword>
<dbReference type="PROSITE" id="PS50030">
    <property type="entry name" value="UBA"/>
    <property type="match status" value="1"/>
</dbReference>
<feature type="compositionally biased region" description="Low complexity" evidence="15">
    <location>
        <begin position="1325"/>
        <end position="1338"/>
    </location>
</feature>
<dbReference type="InterPro" id="IPR011009">
    <property type="entry name" value="Kinase-like_dom_sf"/>
</dbReference>
<comment type="catalytic activity">
    <reaction evidence="13">
        <text>L-seryl-[protein] + ATP = O-phospho-L-seryl-[protein] + ADP + H(+)</text>
        <dbReference type="Rhea" id="RHEA:17989"/>
        <dbReference type="Rhea" id="RHEA-COMP:9863"/>
        <dbReference type="Rhea" id="RHEA-COMP:11604"/>
        <dbReference type="ChEBI" id="CHEBI:15378"/>
        <dbReference type="ChEBI" id="CHEBI:29999"/>
        <dbReference type="ChEBI" id="CHEBI:30616"/>
        <dbReference type="ChEBI" id="CHEBI:83421"/>
        <dbReference type="ChEBI" id="CHEBI:456216"/>
        <dbReference type="EC" id="2.7.11.1"/>
    </reaction>
</comment>
<dbReference type="FunFam" id="1.10.8.10:FF:000005">
    <property type="entry name" value="Non-specific serine/threonine protein kinase"/>
    <property type="match status" value="1"/>
</dbReference>
<dbReference type="Gene3D" id="3.30.310.80">
    <property type="entry name" value="Kinase associated domain 1, KA1"/>
    <property type="match status" value="1"/>
</dbReference>
<feature type="region of interest" description="Disordered" evidence="15">
    <location>
        <begin position="1026"/>
        <end position="1056"/>
    </location>
</feature>
<dbReference type="PROSITE" id="PS50011">
    <property type="entry name" value="PROTEIN_KINASE_DOM"/>
    <property type="match status" value="1"/>
</dbReference>
<dbReference type="GO" id="GO:0005524">
    <property type="term" value="F:ATP binding"/>
    <property type="evidence" value="ECO:0007669"/>
    <property type="project" value="UniProtKB-UniRule"/>
</dbReference>
<evidence type="ECO:0000256" key="15">
    <source>
        <dbReference type="SAM" id="MobiDB-lite"/>
    </source>
</evidence>
<evidence type="ECO:0000256" key="3">
    <source>
        <dbReference type="ARBA" id="ARBA00012513"/>
    </source>
</evidence>
<dbReference type="InterPro" id="IPR028375">
    <property type="entry name" value="KA1/Ssp2_C"/>
</dbReference>
<feature type="compositionally biased region" description="Basic and acidic residues" evidence="15">
    <location>
        <begin position="840"/>
        <end position="851"/>
    </location>
</feature>
<dbReference type="Pfam" id="PF02149">
    <property type="entry name" value="KA1"/>
    <property type="match status" value="1"/>
</dbReference>
<feature type="domain" description="Protein kinase" evidence="16">
    <location>
        <begin position="197"/>
        <end position="448"/>
    </location>
</feature>
<feature type="compositionally biased region" description="Basic and acidic residues" evidence="15">
    <location>
        <begin position="1512"/>
        <end position="1535"/>
    </location>
</feature>
<name>A0AA85KHS2_TRIRE</name>
<dbReference type="Pfam" id="PF00069">
    <property type="entry name" value="Pkinase"/>
    <property type="match status" value="1"/>
</dbReference>
<sequence length="1743" mass="191669">MPSSSHPAYYSGPDSVIPQAPMPMQTYYYKNNIPASGLGPNPSTTTPRASVLPQQTSVNTNNHVGVPGSTRLSSQSPHSGFPLTNFRTSQSNGIPNNQDVMSVSMHAPPNYYYWPSGTTTGTNTTPYNYSDISSHTYATPTPVSKPNNTTTSYLNPTKNSLTNKQNLSSRPTQQLKSTPSNSSSRPLWKDRPHVGKYSLIQTIGKGNFAKVKLAQHLTTGMKVAVKVIDKTLLNHSSLQKLFREVRVLKSLNHPNIIKLLEVIESEKHLYLVMEYASGGEVFDYLVSHGKMNEKDARCKFRQIVSAVQYCHQKMIVHRDLKAENLLLDAELNIKIADFGFSNYFSNSQKLDTFCGSPPYAAPELFLGRKYEGPEVDVWSLGVILYTLVSGTLPFDGKNLKELRERVLRGTYRVPYYMTHECEMLLKKMLVLNPAKRITLQEVMNDPWINQGYEHSVLKPHTEEPADYCDPERIDIMMRMGFKREDIHDSLTQQRFNNITATYLLLARYDPRVHGRLRGLPSTSTTSLKSDNPSARSRQTPETQSNTPNTSRTHFRNSPVTQHNSPSHNSLGITSTNTTNSTAAATVTQHSLTKGITNRITESTCLNIRNASTASRSSKDTVTTTTTGNLFGDSYITTNVNMSSSNNANTRSGTHGISSSVRRSATVSGPADASQAVTSLSGVLLKSSVLPALTTHSPSVSRNVSPPPPSQAPPSDVSHQIPASQPSVITLHPASVTAHLTLANMSNGPSCSLPSNSNSVPPLVTSFSRHNSRPRAATRSFSIQPQAVAPLALDEEDASNPAKSRRNRNQKSPSVENKINSCNGLIKELSISSTSSEDAISDEKDLYDKDSDSESPASVKMSRSSRKSQKDRHLSRTNKNKTPTTVVSGTGGGMTMPTSVTLAAAPNTNFNNKNYSFSPKEKQLPEDNISEDTSSSINHNHRRETSQFNRATPVRRKSISTTRSNCFTNTTLTINSNSTSLNEYPSTTVNNTNNNDRETTPGSTVSYKNAINPSIANRVNLYNELNKNNTSSSSSELESKNKMKEQSQPSVYPKPRTMFRYPPNAADILNESNPFRMVNDISLIDSLNSPPAVPPHGGTRLPTQLNSTSANRTILYNNNNGSPTYNTNQTNQILATITNTNTTNSNTSTMNSFGATIKRPTAPVPQNSLTPISSAPINTVTRTSYAYHSLRLPSNTTSNTCTNEILSHQLGRTNNQLVRPSVTSLWSNGITETGTDQSPSSSPYAADLTENTSSLPFNRNLPERSTIQHVPTGRARERLEGTSGAPRLVRHPGTQSIAHPTTESHLRSSPAGNSNFSTPRPNSPDLSISSGTSSVSTLSHHGDRTDYDEESPTPENERHPDIDNRSHTIGSTFQPFTRNFSVRPSGHRLENDAVHNHSNNNNNNGGINNFFRTLTTRISSSKLFRRSAVLQPGLLFNSPDNKIVNMNDPKDPDMRVAPTMELDKLAVTCGSPAPETCHKNSSIRLPRSRSGVTPHRATPQGSRRLADFSTVTVDERSCKKNSDTETLSRRRSKNEVNADNTGSMCRRRSPISRDSRSQSTHRSSSRHDDGSNSRHTPPPVPLRNATGMSSSSQNKSPSSGNDNSVSNNVVTDITLGRTRSLRFMFRKETASRRQIEEMMLDMKQILINNNIDFEQVGDLKLQCVYGDPSRGCQIPNLTNHNQSSKSTNRSSRLTDRVENGVVHWEMEICKLNRSGANGVRFKRISGSTSDFKRIANKLASDMEI</sequence>
<feature type="compositionally biased region" description="Polar residues" evidence="15">
    <location>
        <begin position="1227"/>
        <end position="1268"/>
    </location>
</feature>
<dbReference type="FunFam" id="1.10.510.10:FF:000156">
    <property type="entry name" value="Serine/threonine-protein kinase SIK3 homolog"/>
    <property type="match status" value="1"/>
</dbReference>
<dbReference type="Gene3D" id="1.10.510.10">
    <property type="entry name" value="Transferase(Phosphotransferase) domain 1"/>
    <property type="match status" value="1"/>
</dbReference>
<dbReference type="InterPro" id="IPR008271">
    <property type="entry name" value="Ser/Thr_kinase_AS"/>
</dbReference>